<name>A0A8J2L4B0_9HEXA</name>
<evidence type="ECO:0000313" key="2">
    <source>
        <dbReference type="Proteomes" id="UP000708208"/>
    </source>
</evidence>
<protein>
    <submittedName>
        <fullName evidence="1">Uncharacterized protein</fullName>
    </submittedName>
</protein>
<proteinExistence type="predicted"/>
<reference evidence="1" key="1">
    <citation type="submission" date="2021-06" db="EMBL/GenBank/DDBJ databases">
        <authorList>
            <person name="Hodson N. C."/>
            <person name="Mongue J. A."/>
            <person name="Jaron S. K."/>
        </authorList>
    </citation>
    <scope>NUCLEOTIDE SEQUENCE</scope>
</reference>
<feature type="non-terminal residue" evidence="1">
    <location>
        <position position="141"/>
    </location>
</feature>
<feature type="non-terminal residue" evidence="1">
    <location>
        <position position="1"/>
    </location>
</feature>
<dbReference type="PANTHER" id="PTHR47331">
    <property type="entry name" value="PHD-TYPE DOMAIN-CONTAINING PROTEIN"/>
    <property type="match status" value="1"/>
</dbReference>
<comment type="caution">
    <text evidence="1">The sequence shown here is derived from an EMBL/GenBank/DDBJ whole genome shotgun (WGS) entry which is preliminary data.</text>
</comment>
<dbReference type="EMBL" id="CAJVCH010547897">
    <property type="protein sequence ID" value="CAG7828534.1"/>
    <property type="molecule type" value="Genomic_DNA"/>
</dbReference>
<gene>
    <name evidence="1" type="ORF">AFUS01_LOCUS38456</name>
</gene>
<keyword evidence="2" id="KW-1185">Reference proteome</keyword>
<dbReference type="AlphaFoldDB" id="A0A8J2L4B0"/>
<evidence type="ECO:0000313" key="1">
    <source>
        <dbReference type="EMBL" id="CAG7828534.1"/>
    </source>
</evidence>
<dbReference type="OrthoDB" id="8052806at2759"/>
<organism evidence="1 2">
    <name type="scientific">Allacma fusca</name>
    <dbReference type="NCBI Taxonomy" id="39272"/>
    <lineage>
        <taxon>Eukaryota</taxon>
        <taxon>Metazoa</taxon>
        <taxon>Ecdysozoa</taxon>
        <taxon>Arthropoda</taxon>
        <taxon>Hexapoda</taxon>
        <taxon>Collembola</taxon>
        <taxon>Symphypleona</taxon>
        <taxon>Sminthuridae</taxon>
        <taxon>Allacma</taxon>
    </lineage>
</organism>
<sequence length="141" mass="16230">MYRMVKVNPSNYHHQRILWRQSPKNPLQDYQMSVLMFGEKPAPWLATRTVQELARLEKENFPLASQIMQQDLYVDDLISGSSSPEEVKELRCQVQAMMQAGGFLMRKWVCPVESVMTSIPEKLRGSFNLIPISNDASVKTL</sequence>
<accession>A0A8J2L4B0</accession>
<dbReference type="Proteomes" id="UP000708208">
    <property type="component" value="Unassembled WGS sequence"/>
</dbReference>